<keyword evidence="1" id="KW-0001">2Fe-2S</keyword>
<gene>
    <name evidence="8" type="ORF">WJX74_002952</name>
</gene>
<sequence length="201" mass="21905">MVFHKVAEQLDPTERLHIQLEGRYISILSSGDQLHCIDSACFHAGGPLALGDIESLDGQACLVCPWHSSRVVLGSGDKLYQDAKKCSDGTMVAGDWQSIGQRQRIHSVEQRKDGIYVKLHLDGKMASDEYAERPECGSRVMKSTFTSAKARGYGYPADLTADSRPERHSSGHTLKASPTGSSPLAEGQETWPADITAKPHI</sequence>
<evidence type="ECO:0000256" key="6">
    <source>
        <dbReference type="SAM" id="MobiDB-lite"/>
    </source>
</evidence>
<proteinExistence type="predicted"/>
<feature type="domain" description="Rieske" evidence="7">
    <location>
        <begin position="3"/>
        <end position="70"/>
    </location>
</feature>
<evidence type="ECO:0000256" key="2">
    <source>
        <dbReference type="ARBA" id="ARBA00022723"/>
    </source>
</evidence>
<dbReference type="AlphaFoldDB" id="A0AAW1RY63"/>
<evidence type="ECO:0000256" key="3">
    <source>
        <dbReference type="ARBA" id="ARBA00023004"/>
    </source>
</evidence>
<dbReference type="Gene3D" id="2.102.10.10">
    <property type="entry name" value="Rieske [2Fe-2S] iron-sulphur domain"/>
    <property type="match status" value="1"/>
</dbReference>
<reference evidence="8 9" key="1">
    <citation type="journal article" date="2024" name="Nat. Commun.">
        <title>Phylogenomics reveals the evolutionary origins of lichenization in chlorophyte algae.</title>
        <authorList>
            <person name="Puginier C."/>
            <person name="Libourel C."/>
            <person name="Otte J."/>
            <person name="Skaloud P."/>
            <person name="Haon M."/>
            <person name="Grisel S."/>
            <person name="Petersen M."/>
            <person name="Berrin J.G."/>
            <person name="Delaux P.M."/>
            <person name="Dal Grande F."/>
            <person name="Keller J."/>
        </authorList>
    </citation>
    <scope>NUCLEOTIDE SEQUENCE [LARGE SCALE GENOMIC DNA]</scope>
    <source>
        <strain evidence="8 9">SAG 2145</strain>
    </source>
</reference>
<keyword evidence="9" id="KW-1185">Reference proteome</keyword>
<dbReference type="PROSITE" id="PS51296">
    <property type="entry name" value="RIESKE"/>
    <property type="match status" value="1"/>
</dbReference>
<dbReference type="Proteomes" id="UP001438707">
    <property type="component" value="Unassembled WGS sequence"/>
</dbReference>
<accession>A0AAW1RY63</accession>
<evidence type="ECO:0000313" key="9">
    <source>
        <dbReference type="Proteomes" id="UP001438707"/>
    </source>
</evidence>
<dbReference type="InterPro" id="IPR036922">
    <property type="entry name" value="Rieske_2Fe-2S_sf"/>
</dbReference>
<dbReference type="GO" id="GO:0046872">
    <property type="term" value="F:metal ion binding"/>
    <property type="evidence" value="ECO:0007669"/>
    <property type="project" value="UniProtKB-KW"/>
</dbReference>
<comment type="caution">
    <text evidence="8">The sequence shown here is derived from an EMBL/GenBank/DDBJ whole genome shotgun (WGS) entry which is preliminary data.</text>
</comment>
<comment type="cofactor">
    <cofactor evidence="5">
        <name>[2Fe-2S] cluster</name>
        <dbReference type="ChEBI" id="CHEBI:190135"/>
    </cofactor>
</comment>
<organism evidence="8 9">
    <name type="scientific">Apatococcus lobatus</name>
    <dbReference type="NCBI Taxonomy" id="904363"/>
    <lineage>
        <taxon>Eukaryota</taxon>
        <taxon>Viridiplantae</taxon>
        <taxon>Chlorophyta</taxon>
        <taxon>core chlorophytes</taxon>
        <taxon>Trebouxiophyceae</taxon>
        <taxon>Chlorellales</taxon>
        <taxon>Chlorellaceae</taxon>
        <taxon>Apatococcus</taxon>
    </lineage>
</organism>
<protein>
    <recommendedName>
        <fullName evidence="7">Rieske domain-containing protein</fullName>
    </recommendedName>
</protein>
<dbReference type="GO" id="GO:0051537">
    <property type="term" value="F:2 iron, 2 sulfur cluster binding"/>
    <property type="evidence" value="ECO:0007669"/>
    <property type="project" value="UniProtKB-KW"/>
</dbReference>
<name>A0AAW1RY63_9CHLO</name>
<keyword evidence="2" id="KW-0479">Metal-binding</keyword>
<feature type="region of interest" description="Disordered" evidence="6">
    <location>
        <begin position="156"/>
        <end position="201"/>
    </location>
</feature>
<dbReference type="InterPro" id="IPR054716">
    <property type="entry name" value="Sol_Rieske_ferrdox_dom"/>
</dbReference>
<dbReference type="SUPFAM" id="SSF50022">
    <property type="entry name" value="ISP domain"/>
    <property type="match status" value="1"/>
</dbReference>
<keyword evidence="4" id="KW-0411">Iron-sulfur</keyword>
<evidence type="ECO:0000313" key="8">
    <source>
        <dbReference type="EMBL" id="KAK9838767.1"/>
    </source>
</evidence>
<dbReference type="EMBL" id="JALJOS010000005">
    <property type="protein sequence ID" value="KAK9838767.1"/>
    <property type="molecule type" value="Genomic_DNA"/>
</dbReference>
<evidence type="ECO:0000256" key="4">
    <source>
        <dbReference type="ARBA" id="ARBA00023014"/>
    </source>
</evidence>
<evidence type="ECO:0000259" key="7">
    <source>
        <dbReference type="PROSITE" id="PS51296"/>
    </source>
</evidence>
<dbReference type="PANTHER" id="PTHR21496">
    <property type="entry name" value="FERREDOXIN-RELATED"/>
    <property type="match status" value="1"/>
</dbReference>
<dbReference type="Pfam" id="PF22543">
    <property type="entry name" value="Rieske_4"/>
    <property type="match status" value="1"/>
</dbReference>
<dbReference type="InterPro" id="IPR017941">
    <property type="entry name" value="Rieske_2Fe-2S"/>
</dbReference>
<keyword evidence="3" id="KW-0408">Iron</keyword>
<evidence type="ECO:0000256" key="5">
    <source>
        <dbReference type="ARBA" id="ARBA00034078"/>
    </source>
</evidence>
<dbReference type="PANTHER" id="PTHR21496:SF0">
    <property type="entry name" value="RIESKE DOMAIN-CONTAINING PROTEIN"/>
    <property type="match status" value="1"/>
</dbReference>
<evidence type="ECO:0000256" key="1">
    <source>
        <dbReference type="ARBA" id="ARBA00022714"/>
    </source>
</evidence>